<evidence type="ECO:0000256" key="1">
    <source>
        <dbReference type="SAM" id="Phobius"/>
    </source>
</evidence>
<feature type="transmembrane region" description="Helical" evidence="1">
    <location>
        <begin position="9"/>
        <end position="27"/>
    </location>
</feature>
<evidence type="ECO:0000313" key="3">
    <source>
        <dbReference type="Proteomes" id="UP000598971"/>
    </source>
</evidence>
<keyword evidence="1" id="KW-1133">Transmembrane helix</keyword>
<keyword evidence="1" id="KW-0472">Membrane</keyword>
<dbReference type="RefSeq" id="WP_171608550.1">
    <property type="nucleotide sequence ID" value="NZ_WHPF01000009.1"/>
</dbReference>
<dbReference type="Proteomes" id="UP000598971">
    <property type="component" value="Unassembled WGS sequence"/>
</dbReference>
<dbReference type="AlphaFoldDB" id="A0A8J8FHU4"/>
<comment type="caution">
    <text evidence="2">The sequence shown here is derived from an EMBL/GenBank/DDBJ whole genome shotgun (WGS) entry which is preliminary data.</text>
</comment>
<keyword evidence="3" id="KW-1185">Reference proteome</keyword>
<evidence type="ECO:0000313" key="2">
    <source>
        <dbReference type="EMBL" id="NNV56609.1"/>
    </source>
</evidence>
<gene>
    <name evidence="2" type="ORF">GD597_14145</name>
</gene>
<accession>A0A8J8FHU4</accession>
<proteinExistence type="predicted"/>
<dbReference type="EMBL" id="WHPF01000009">
    <property type="protein sequence ID" value="NNV56609.1"/>
    <property type="molecule type" value="Genomic_DNA"/>
</dbReference>
<organism evidence="2 3">
    <name type="scientific">Limnovirga soli</name>
    <dbReference type="NCBI Taxonomy" id="2656915"/>
    <lineage>
        <taxon>Bacteria</taxon>
        <taxon>Pseudomonadati</taxon>
        <taxon>Bacteroidota</taxon>
        <taxon>Chitinophagia</taxon>
        <taxon>Chitinophagales</taxon>
        <taxon>Chitinophagaceae</taxon>
        <taxon>Limnovirga</taxon>
    </lineage>
</organism>
<reference evidence="2" key="1">
    <citation type="submission" date="2019-10" db="EMBL/GenBank/DDBJ databases">
        <title>Draft genome sequence of Panacibacter sp. KCS-6.</title>
        <authorList>
            <person name="Yim K.J."/>
        </authorList>
    </citation>
    <scope>NUCLEOTIDE SEQUENCE</scope>
    <source>
        <strain evidence="2">KCS-6</strain>
    </source>
</reference>
<sequence length="131" mass="14984">MQFSLFKKLLFYLSITVAAVVIVLYWVRMYAQHNEIDELQDVLVPIKNSLPENAQIAFASNLDSAENLELYLKAQYVMVPCILLLKDTSKQKETLLIIERKNAIVKKPINVADTLVLAQSKHFSAGLYKRK</sequence>
<name>A0A8J8FHU4_9BACT</name>
<protein>
    <submittedName>
        <fullName evidence="2">Uncharacterized protein</fullName>
    </submittedName>
</protein>
<keyword evidence="1" id="KW-0812">Transmembrane</keyword>